<feature type="compositionally biased region" description="Basic and acidic residues" evidence="4">
    <location>
        <begin position="134"/>
        <end position="144"/>
    </location>
</feature>
<evidence type="ECO:0000313" key="6">
    <source>
        <dbReference type="EMBL" id="KAJ7946926.1"/>
    </source>
</evidence>
<feature type="region of interest" description="Disordered" evidence="4">
    <location>
        <begin position="456"/>
        <end position="481"/>
    </location>
</feature>
<evidence type="ECO:0000256" key="3">
    <source>
        <dbReference type="SAM" id="Coils"/>
    </source>
</evidence>
<feature type="coiled-coil region" evidence="3">
    <location>
        <begin position="79"/>
        <end position="113"/>
    </location>
</feature>
<dbReference type="EMBL" id="JARAOO010000013">
    <property type="protein sequence ID" value="KAJ7946926.1"/>
    <property type="molecule type" value="Genomic_DNA"/>
</dbReference>
<dbReference type="PANTHER" id="PTHR37888:SF4">
    <property type="entry name" value="OS07G0565300 PROTEIN"/>
    <property type="match status" value="1"/>
</dbReference>
<dbReference type="InterPro" id="IPR001487">
    <property type="entry name" value="Bromodomain"/>
</dbReference>
<evidence type="ECO:0000256" key="4">
    <source>
        <dbReference type="SAM" id="MobiDB-lite"/>
    </source>
</evidence>
<proteinExistence type="predicted"/>
<sequence>MMVTELIEGRWGTWEELLLGGAVLRHGTRDWNSVAAELRARTVFPYSFTPEVCKAKYEDLQHRYYGCTAWFEELRKKRMAELKKALEQSEDSIGSLESKLELLKAEKNEKEDDCHVEYISCHLESPMPFQKLERVESSSKETSKDGLSAGSFTHETRTDRSHECQIQAALSVKVMETKPGVSQTSAEVIETMPEVSHSSELDKMSSFEKLAQTVNGGQGGSLRKRRGKRKRKDCTRNIMEGSVGESDFFGSADVLSRCKGSTTSNDGEVATLRRDGIDGLKEILDSILENKGARASAFRQRLDSQKRGRYKKMIRRHMDFDTIRSRIGSQIIKSAIELFRDLLLLANNAIVFYSKSTREYKTALLLRDIITKRLQEQLKCFSSKASSANLPVKAPMHSPPVKPRSVRPANRKMLVKALSNSNAASVAQLGPKKTSDVDSPPSVVSLAVTKMAFGRPRKAGCRTAGKQPGATIKGKKRGRTK</sequence>
<dbReference type="CDD" id="cd04369">
    <property type="entry name" value="Bromodomain"/>
    <property type="match status" value="1"/>
</dbReference>
<dbReference type="CDD" id="cd00167">
    <property type="entry name" value="SANT"/>
    <property type="match status" value="1"/>
</dbReference>
<dbReference type="PROSITE" id="PS50014">
    <property type="entry name" value="BROMODOMAIN_2"/>
    <property type="match status" value="1"/>
</dbReference>
<protein>
    <submittedName>
        <fullName evidence="6">Bromodomain containing protein</fullName>
    </submittedName>
</protein>
<dbReference type="InterPro" id="IPR001005">
    <property type="entry name" value="SANT/Myb"/>
</dbReference>
<gene>
    <name evidence="6" type="ORF">O6P43_031790</name>
</gene>
<dbReference type="Gene3D" id="1.20.920.10">
    <property type="entry name" value="Bromodomain-like"/>
    <property type="match status" value="1"/>
</dbReference>
<organism evidence="6 7">
    <name type="scientific">Quillaja saponaria</name>
    <name type="common">Soap bark tree</name>
    <dbReference type="NCBI Taxonomy" id="32244"/>
    <lineage>
        <taxon>Eukaryota</taxon>
        <taxon>Viridiplantae</taxon>
        <taxon>Streptophyta</taxon>
        <taxon>Embryophyta</taxon>
        <taxon>Tracheophyta</taxon>
        <taxon>Spermatophyta</taxon>
        <taxon>Magnoliopsida</taxon>
        <taxon>eudicotyledons</taxon>
        <taxon>Gunneridae</taxon>
        <taxon>Pentapetalae</taxon>
        <taxon>rosids</taxon>
        <taxon>fabids</taxon>
        <taxon>Fabales</taxon>
        <taxon>Quillajaceae</taxon>
        <taxon>Quillaja</taxon>
    </lineage>
</organism>
<evidence type="ECO:0000256" key="2">
    <source>
        <dbReference type="PROSITE-ProRule" id="PRU00035"/>
    </source>
</evidence>
<accession>A0AAD7KW58</accession>
<dbReference type="Proteomes" id="UP001163823">
    <property type="component" value="Chromosome 13"/>
</dbReference>
<dbReference type="SMART" id="SM00297">
    <property type="entry name" value="BROMO"/>
    <property type="match status" value="1"/>
</dbReference>
<dbReference type="InterPro" id="IPR036427">
    <property type="entry name" value="Bromodomain-like_sf"/>
</dbReference>
<feature type="domain" description="Bromo" evidence="5">
    <location>
        <begin position="290"/>
        <end position="360"/>
    </location>
</feature>
<evidence type="ECO:0000259" key="5">
    <source>
        <dbReference type="PROSITE" id="PS50014"/>
    </source>
</evidence>
<keyword evidence="7" id="KW-1185">Reference proteome</keyword>
<dbReference type="PANTHER" id="PTHR37888">
    <property type="entry name" value="DNA-BINDING BROMODOMAIN-CONTAINING PROTEIN"/>
    <property type="match status" value="1"/>
</dbReference>
<reference evidence="6" key="1">
    <citation type="journal article" date="2023" name="Science">
        <title>Elucidation of the pathway for biosynthesis of saponin adjuvants from the soapbark tree.</title>
        <authorList>
            <person name="Reed J."/>
            <person name="Orme A."/>
            <person name="El-Demerdash A."/>
            <person name="Owen C."/>
            <person name="Martin L.B.B."/>
            <person name="Misra R.C."/>
            <person name="Kikuchi S."/>
            <person name="Rejzek M."/>
            <person name="Martin A.C."/>
            <person name="Harkess A."/>
            <person name="Leebens-Mack J."/>
            <person name="Louveau T."/>
            <person name="Stephenson M.J."/>
            <person name="Osbourn A."/>
        </authorList>
    </citation>
    <scope>NUCLEOTIDE SEQUENCE</scope>
    <source>
        <strain evidence="6">S10</strain>
    </source>
</reference>
<evidence type="ECO:0000313" key="7">
    <source>
        <dbReference type="Proteomes" id="UP001163823"/>
    </source>
</evidence>
<dbReference type="SUPFAM" id="SSF47370">
    <property type="entry name" value="Bromodomain"/>
    <property type="match status" value="1"/>
</dbReference>
<dbReference type="AlphaFoldDB" id="A0AAD7KW58"/>
<name>A0AAD7KW58_QUISA</name>
<comment type="caution">
    <text evidence="6">The sequence shown here is derived from an EMBL/GenBank/DDBJ whole genome shotgun (WGS) entry which is preliminary data.</text>
</comment>
<feature type="region of interest" description="Disordered" evidence="4">
    <location>
        <begin position="134"/>
        <end position="160"/>
    </location>
</feature>
<dbReference type="KEGG" id="qsa:O6P43_031790"/>
<keyword evidence="1 2" id="KW-0103">Bromodomain</keyword>
<dbReference type="Pfam" id="PF00439">
    <property type="entry name" value="Bromodomain"/>
    <property type="match status" value="1"/>
</dbReference>
<keyword evidence="3" id="KW-0175">Coiled coil</keyword>
<evidence type="ECO:0000256" key="1">
    <source>
        <dbReference type="ARBA" id="ARBA00023117"/>
    </source>
</evidence>